<dbReference type="AlphaFoldDB" id="A0AB39BGN6"/>
<name>A0AB39BGN6_9MICO</name>
<feature type="transmembrane region" description="Helical" evidence="1">
    <location>
        <begin position="690"/>
        <end position="712"/>
    </location>
</feature>
<dbReference type="RefSeq" id="WP_368497904.1">
    <property type="nucleotide sequence ID" value="NZ_CP162511.1"/>
</dbReference>
<feature type="signal peptide" evidence="2">
    <location>
        <begin position="1"/>
        <end position="29"/>
    </location>
</feature>
<keyword evidence="1" id="KW-0472">Membrane</keyword>
<keyword evidence="1" id="KW-1133">Transmembrane helix</keyword>
<keyword evidence="1" id="KW-0812">Transmembrane</keyword>
<feature type="chain" id="PRO_5044307168" evidence="2">
    <location>
        <begin position="30"/>
        <end position="736"/>
    </location>
</feature>
<dbReference type="EMBL" id="CP162511">
    <property type="protein sequence ID" value="XDI05519.1"/>
    <property type="molecule type" value="Genomic_DNA"/>
</dbReference>
<organism evidence="3">
    <name type="scientific">Herbiconiux sp. A18JL235</name>
    <dbReference type="NCBI Taxonomy" id="3152363"/>
    <lineage>
        <taxon>Bacteria</taxon>
        <taxon>Bacillati</taxon>
        <taxon>Actinomycetota</taxon>
        <taxon>Actinomycetes</taxon>
        <taxon>Micrococcales</taxon>
        <taxon>Microbacteriaceae</taxon>
        <taxon>Herbiconiux</taxon>
    </lineage>
</organism>
<accession>A0AB39BGN6</accession>
<evidence type="ECO:0000256" key="1">
    <source>
        <dbReference type="SAM" id="Phobius"/>
    </source>
</evidence>
<evidence type="ECO:0000313" key="3">
    <source>
        <dbReference type="EMBL" id="XDI05519.1"/>
    </source>
</evidence>
<sequence length="736" mass="74935">MSRVAPAIAACALIAGALFATPAPSPAQAVEVSAEVDPASAPAPAPAPALTLAPANDGVATPGSELQLAVEIANPSDGRTVDTPVTVSLGDTAFDSVSALGSWLDGSDASGEAGAAPELAPVTSVASTVVSPGVTHTVQVTLPAAQLDAALDSWGVYPVSVSATIDGVTTVARSTIVWNDPAASAPAPADLTVIAPITSVASSTGLIQPAALEAFTSDSGVLTRELEAVIDQPVTIAVDPRIIVSIRALGSAAPDSAVAWLQRLDQASNPIIPLTFGDSDISGERQAGATQVLQPTSFSYALRGADFTDVDELIEPTATPDAGVAAASPSPTPSASTVPTLEQLLAWDYTSSTIAWPRGGTVVGDDLPVFASSGYERTIVDSEQLSATPEEGDPAPAPMAATARVGDQQVLVSDHVVSSALHDALSATTGPGRDAAYAALSASLAVAAEHGIVPSGSPGVKVLAVLDRETMNLGDLGAAMAVVSDSPWSQPSPLDTLLTGAFEQPLTLTDAPQPAERIERISALLSDARGIDAFSSVLLDPSLLSGSQQANLLALLSNAWTTNTGGWSVAVDAARETTATTLGAVQIVDGSNINMVANQANLPVTLSNELPYPVNVVVHVTPSNGRLVVEKSDIEVTIEANSRKGAQIPLEAGVANGPVTLRFQVLSPTGVLVSVPSPVLVNVSADWETWGTVIVAILLVLLFGFGLVRNILRRRKRIREATDDTDATDETDASHG</sequence>
<dbReference type="Pfam" id="PF19516">
    <property type="entry name" value="DUF6049"/>
    <property type="match status" value="1"/>
</dbReference>
<proteinExistence type="predicted"/>
<keyword evidence="2" id="KW-0732">Signal</keyword>
<evidence type="ECO:0000256" key="2">
    <source>
        <dbReference type="SAM" id="SignalP"/>
    </source>
</evidence>
<dbReference type="InterPro" id="IPR046112">
    <property type="entry name" value="DUF6049"/>
</dbReference>
<protein>
    <submittedName>
        <fullName evidence="3">DUF6049 family protein</fullName>
    </submittedName>
</protein>
<reference evidence="3" key="1">
    <citation type="submission" date="2024-05" db="EMBL/GenBank/DDBJ databases">
        <title>Herbiconiux sp. A18JL235.</title>
        <authorList>
            <person name="Zhang G."/>
        </authorList>
    </citation>
    <scope>NUCLEOTIDE SEQUENCE</scope>
    <source>
        <strain evidence="3">A18JL235</strain>
    </source>
</reference>
<gene>
    <name evidence="3" type="ORF">ABFY20_00075</name>
</gene>